<protein>
    <recommendedName>
        <fullName evidence="4 6">dTDP-4-dehydrorhamnose reductase</fullName>
        <ecNumber evidence="3 6">1.1.1.133</ecNumber>
    </recommendedName>
</protein>
<comment type="pathway">
    <text evidence="1 6">Carbohydrate biosynthesis; dTDP-L-rhamnose biosynthesis.</text>
</comment>
<evidence type="ECO:0000313" key="8">
    <source>
        <dbReference type="EMBL" id="CEA15621.1"/>
    </source>
</evidence>
<comment type="similarity">
    <text evidence="2 6">Belongs to the dTDP-4-dehydrorhamnose reductase family.</text>
</comment>
<comment type="catalytic activity">
    <reaction evidence="5">
        <text>dTDP-beta-L-rhamnose + NADP(+) = dTDP-4-dehydro-beta-L-rhamnose + NADPH + H(+)</text>
        <dbReference type="Rhea" id="RHEA:21796"/>
        <dbReference type="ChEBI" id="CHEBI:15378"/>
        <dbReference type="ChEBI" id="CHEBI:57510"/>
        <dbReference type="ChEBI" id="CHEBI:57783"/>
        <dbReference type="ChEBI" id="CHEBI:58349"/>
        <dbReference type="ChEBI" id="CHEBI:62830"/>
        <dbReference type="EC" id="1.1.1.133"/>
    </reaction>
</comment>
<dbReference type="PANTHER" id="PTHR10491">
    <property type="entry name" value="DTDP-4-DEHYDRORHAMNOSE REDUCTASE"/>
    <property type="match status" value="1"/>
</dbReference>
<evidence type="ECO:0000256" key="1">
    <source>
        <dbReference type="ARBA" id="ARBA00004781"/>
    </source>
</evidence>
<keyword evidence="6" id="KW-0560">Oxidoreductase</keyword>
<dbReference type="InterPro" id="IPR029903">
    <property type="entry name" value="RmlD-like-bd"/>
</dbReference>
<dbReference type="InterPro" id="IPR036291">
    <property type="entry name" value="NAD(P)-bd_dom_sf"/>
</dbReference>
<feature type="domain" description="RmlD-like substrate binding" evidence="7">
    <location>
        <begin position="31"/>
        <end position="316"/>
    </location>
</feature>
<organism evidence="8 9">
    <name type="scientific">Fermentimonas caenicola</name>
    <dbReference type="NCBI Taxonomy" id="1562970"/>
    <lineage>
        <taxon>Bacteria</taxon>
        <taxon>Pseudomonadati</taxon>
        <taxon>Bacteroidota</taxon>
        <taxon>Bacteroidia</taxon>
        <taxon>Bacteroidales</taxon>
        <taxon>Dysgonomonadaceae</taxon>
        <taxon>Fermentimonas</taxon>
    </lineage>
</organism>
<dbReference type="NCBIfam" id="TIGR01214">
    <property type="entry name" value="rmlD"/>
    <property type="match status" value="1"/>
</dbReference>
<dbReference type="CDD" id="cd05254">
    <property type="entry name" value="dTDP_HR_like_SDR_e"/>
    <property type="match status" value="1"/>
</dbReference>
<keyword evidence="6" id="KW-0521">NADP</keyword>
<gene>
    <name evidence="8" type="ORF">ING2E5B_0858</name>
</gene>
<dbReference type="PATRIC" id="fig|1562970.3.peg.852"/>
<dbReference type="EC" id="1.1.1.133" evidence="3 6"/>
<dbReference type="KEGG" id="pbt:ING2E5B_0858"/>
<dbReference type="STRING" id="1562970.ING2E5B_0858"/>
<reference evidence="8 9" key="1">
    <citation type="submission" date="2014-08" db="EMBL/GenBank/DDBJ databases">
        <authorList>
            <person name="Wibberg D."/>
        </authorList>
    </citation>
    <scope>NUCLEOTIDE SEQUENCE [LARGE SCALE GENOMIC DNA]</scope>
    <source>
        <strain evidence="9">ING2-E5B</strain>
    </source>
</reference>
<name>A0A098BZN0_9BACT</name>
<evidence type="ECO:0000256" key="2">
    <source>
        <dbReference type="ARBA" id="ARBA00010944"/>
    </source>
</evidence>
<sequence length="320" mass="36320">MAIISEAIKLLGRTGKETLKQQFFYGLIEKRVLVTGANGQLGKELKEISQQVNMPFKFYFTDMDSLDITDRDQVDEFVSVNKIEYIINCAAYTAVDKAESDSDKAFAVNVNGIENIAIASRKYNIKVIHISTDFVFDGESRIPYKENDSVNPLSVYGESKLEGERVLQSMSPEWIIIRTSWLYSTYGDNFVKSMIRLMTERDSLKVVEDEIGSPTYAGDLAEMIIHILQYSEEKDWKTGLYHFANRGEVSRFDFALKIKDATGIEDCEVSSITSKEYGAPAKRPAYSVLDVTKISGAFKVEIPNWEESLMRCIEKLNSYQ</sequence>
<dbReference type="GO" id="GO:0019305">
    <property type="term" value="P:dTDP-rhamnose biosynthetic process"/>
    <property type="evidence" value="ECO:0007669"/>
    <property type="project" value="UniProtKB-UniPathway"/>
</dbReference>
<dbReference type="GO" id="GO:0005829">
    <property type="term" value="C:cytosol"/>
    <property type="evidence" value="ECO:0007669"/>
    <property type="project" value="TreeGrafter"/>
</dbReference>
<evidence type="ECO:0000256" key="6">
    <source>
        <dbReference type="RuleBase" id="RU364082"/>
    </source>
</evidence>
<evidence type="ECO:0000256" key="4">
    <source>
        <dbReference type="ARBA" id="ARBA00017099"/>
    </source>
</evidence>
<dbReference type="Gene3D" id="3.40.50.720">
    <property type="entry name" value="NAD(P)-binding Rossmann-like Domain"/>
    <property type="match status" value="1"/>
</dbReference>
<dbReference type="SUPFAM" id="SSF51735">
    <property type="entry name" value="NAD(P)-binding Rossmann-fold domains"/>
    <property type="match status" value="1"/>
</dbReference>
<dbReference type="GO" id="GO:0008831">
    <property type="term" value="F:dTDP-4-dehydrorhamnose reductase activity"/>
    <property type="evidence" value="ECO:0007669"/>
    <property type="project" value="UniProtKB-EC"/>
</dbReference>
<dbReference type="Pfam" id="PF04321">
    <property type="entry name" value="RmlD_sub_bind"/>
    <property type="match status" value="1"/>
</dbReference>
<evidence type="ECO:0000256" key="3">
    <source>
        <dbReference type="ARBA" id="ARBA00012929"/>
    </source>
</evidence>
<evidence type="ECO:0000313" key="9">
    <source>
        <dbReference type="Proteomes" id="UP000032417"/>
    </source>
</evidence>
<dbReference type="Proteomes" id="UP000032417">
    <property type="component" value="Chromosome 1"/>
</dbReference>
<dbReference type="OrthoDB" id="9803892at2"/>
<comment type="function">
    <text evidence="6">Catalyzes the reduction of dTDP-6-deoxy-L-lyxo-4-hexulose to yield dTDP-L-rhamnose.</text>
</comment>
<keyword evidence="9" id="KW-1185">Reference proteome</keyword>
<evidence type="ECO:0000259" key="7">
    <source>
        <dbReference type="Pfam" id="PF04321"/>
    </source>
</evidence>
<dbReference type="Gene3D" id="3.90.25.10">
    <property type="entry name" value="UDP-galactose 4-epimerase, domain 1"/>
    <property type="match status" value="1"/>
</dbReference>
<dbReference type="EMBL" id="LN515532">
    <property type="protein sequence ID" value="CEA15621.1"/>
    <property type="molecule type" value="Genomic_DNA"/>
</dbReference>
<dbReference type="UniPathway" id="UPA00124"/>
<evidence type="ECO:0000256" key="5">
    <source>
        <dbReference type="ARBA" id="ARBA00048200"/>
    </source>
</evidence>
<dbReference type="AlphaFoldDB" id="A0A098BZN0"/>
<proteinExistence type="inferred from homology"/>
<dbReference type="HOGENOM" id="CLU_045518_1_2_10"/>
<accession>A0A098BZN0</accession>
<dbReference type="PANTHER" id="PTHR10491:SF4">
    <property type="entry name" value="METHIONINE ADENOSYLTRANSFERASE 2 SUBUNIT BETA"/>
    <property type="match status" value="1"/>
</dbReference>
<dbReference type="InterPro" id="IPR005913">
    <property type="entry name" value="dTDP_dehydrorham_reduct"/>
</dbReference>